<dbReference type="Proteomes" id="UP000230607">
    <property type="component" value="Chromosome 1"/>
</dbReference>
<sequence length="40" mass="4643">MVEILVDSNHFIKVARVSMDHGMTRKDCCFNQVQKLFIMG</sequence>
<dbReference type="AlphaFoldDB" id="A0A2H1FGD7"/>
<reference evidence="2" key="1">
    <citation type="submission" date="2017-03" db="EMBL/GenBank/DDBJ databases">
        <authorList>
            <person name="Herbold C."/>
        </authorList>
    </citation>
    <scope>NUCLEOTIDE SEQUENCE [LARGE SCALE GENOMIC DNA]</scope>
</reference>
<accession>A0A2H1FGD7</accession>
<organism evidence="1 2">
    <name type="scientific">Candidatus Nitrosotalea okcheonensis</name>
    <dbReference type="NCBI Taxonomy" id="1903276"/>
    <lineage>
        <taxon>Archaea</taxon>
        <taxon>Nitrososphaerota</taxon>
        <taxon>Nitrososphaeria</taxon>
        <taxon>Nitrosotaleales</taxon>
        <taxon>Nitrosotaleaceae</taxon>
        <taxon>Nitrosotalea</taxon>
    </lineage>
</organism>
<evidence type="ECO:0000313" key="2">
    <source>
        <dbReference type="Proteomes" id="UP000230607"/>
    </source>
</evidence>
<name>A0A2H1FGD7_9ARCH</name>
<keyword evidence="2" id="KW-1185">Reference proteome</keyword>
<proteinExistence type="predicted"/>
<protein>
    <submittedName>
        <fullName evidence="1">Uncharacterized protein</fullName>
    </submittedName>
</protein>
<gene>
    <name evidence="1" type="ORF">NCS_11642</name>
</gene>
<dbReference type="EMBL" id="LT841358">
    <property type="protein sequence ID" value="SMH71830.1"/>
    <property type="molecule type" value="Genomic_DNA"/>
</dbReference>
<evidence type="ECO:0000313" key="1">
    <source>
        <dbReference type="EMBL" id="SMH71830.1"/>
    </source>
</evidence>